<evidence type="ECO:0000313" key="9">
    <source>
        <dbReference type="EMBL" id="BAM07788.1"/>
    </source>
</evidence>
<evidence type="ECO:0000256" key="2">
    <source>
        <dbReference type="ARBA" id="ARBA00013007"/>
    </source>
</evidence>
<dbReference type="Gene3D" id="3.40.50.1370">
    <property type="entry name" value="Aspartate/ornithine carbamoyltransferase"/>
    <property type="match status" value="2"/>
</dbReference>
<dbReference type="Proteomes" id="UP000007382">
    <property type="component" value="Chromosome"/>
</dbReference>
<dbReference type="GO" id="GO:0016597">
    <property type="term" value="F:amino acid binding"/>
    <property type="evidence" value="ECO:0007669"/>
    <property type="project" value="InterPro"/>
</dbReference>
<dbReference type="NCBIfam" id="NF001986">
    <property type="entry name" value="PRK00779.1"/>
    <property type="match status" value="1"/>
</dbReference>
<evidence type="ECO:0000256" key="6">
    <source>
        <dbReference type="RuleBase" id="RU003634"/>
    </source>
</evidence>
<dbReference type="NCBIfam" id="TIGR00658">
    <property type="entry name" value="orni_carb_tr"/>
    <property type="match status" value="1"/>
</dbReference>
<evidence type="ECO:0000259" key="8">
    <source>
        <dbReference type="Pfam" id="PF02729"/>
    </source>
</evidence>
<dbReference type="PRINTS" id="PR00102">
    <property type="entry name" value="OTCASE"/>
</dbReference>
<evidence type="ECO:0000256" key="4">
    <source>
        <dbReference type="ARBA" id="ARBA00048772"/>
    </source>
</evidence>
<dbReference type="InterPro" id="IPR006130">
    <property type="entry name" value="Asp/Orn_carbamoylTrfase"/>
</dbReference>
<dbReference type="GO" id="GO:0004585">
    <property type="term" value="F:ornithine carbamoyltransferase activity"/>
    <property type="evidence" value="ECO:0007669"/>
    <property type="project" value="UniProtKB-UniRule"/>
</dbReference>
<comment type="catalytic activity">
    <reaction evidence="4">
        <text>carbamoyl phosphate + L-ornithine = L-citrulline + phosphate + H(+)</text>
        <dbReference type="Rhea" id="RHEA:19513"/>
        <dbReference type="ChEBI" id="CHEBI:15378"/>
        <dbReference type="ChEBI" id="CHEBI:43474"/>
        <dbReference type="ChEBI" id="CHEBI:46911"/>
        <dbReference type="ChEBI" id="CHEBI:57743"/>
        <dbReference type="ChEBI" id="CHEBI:58228"/>
        <dbReference type="EC" id="2.1.3.3"/>
    </reaction>
</comment>
<reference evidence="10" key="2">
    <citation type="submission" date="2012-03" db="EMBL/GenBank/DDBJ databases">
        <title>The complete genome sequence of the pioneer microbe on fresh volcanic deposit, Leptospirillum ferrooxidans strain C2-3.</title>
        <authorList>
            <person name="Fujimura R."/>
            <person name="Sato Y."/>
            <person name="Nishizawa T."/>
            <person name="Nanba K."/>
            <person name="Oshima K."/>
            <person name="Hattori M."/>
            <person name="Kamijo T."/>
            <person name="Ohta H."/>
        </authorList>
    </citation>
    <scope>NUCLEOTIDE SEQUENCE [LARGE SCALE GENOMIC DNA]</scope>
    <source>
        <strain evidence="10">C2-3</strain>
    </source>
</reference>
<evidence type="ECO:0000259" key="7">
    <source>
        <dbReference type="Pfam" id="PF00185"/>
    </source>
</evidence>
<reference evidence="9 10" key="1">
    <citation type="journal article" date="2012" name="J. Bacteriol.">
        <title>Complete Genome Sequence of Leptospirillum ferrooxidans Strain C2-3, Isolated from a Fresh Volcanic Ash Deposit on the Island of Miyake, Japan.</title>
        <authorList>
            <person name="Fujimura R."/>
            <person name="Sato Y."/>
            <person name="Nishizawa T."/>
            <person name="Oshima K."/>
            <person name="Kim S.-W."/>
            <person name="Hattori M."/>
            <person name="Kamijo T."/>
            <person name="Ohta H."/>
        </authorList>
    </citation>
    <scope>NUCLEOTIDE SEQUENCE [LARGE SCALE GENOMIC DNA]</scope>
    <source>
        <strain evidence="9 10">C2-3</strain>
    </source>
</reference>
<dbReference type="OrthoDB" id="9802587at2"/>
<keyword evidence="3 6" id="KW-0808">Transferase</keyword>
<dbReference type="EMBL" id="AP012342">
    <property type="protein sequence ID" value="BAM07788.1"/>
    <property type="molecule type" value="Genomic_DNA"/>
</dbReference>
<dbReference type="InterPro" id="IPR002292">
    <property type="entry name" value="Orn/put_carbamltrans"/>
</dbReference>
<dbReference type="EC" id="2.1.3.3" evidence="2 5"/>
<dbReference type="SUPFAM" id="SSF53671">
    <property type="entry name" value="Aspartate/ornithine carbamoyltransferase"/>
    <property type="match status" value="1"/>
</dbReference>
<dbReference type="RefSeq" id="WP_014450271.1">
    <property type="nucleotide sequence ID" value="NC_017094.1"/>
</dbReference>
<sequence>MKKGTRSFLQLADLSEESAAYLLDFSVRIKKNPELFENMLRRQTVGLIFEKASTRTRLSFEAGVHQMGGDTLFLGTDSQLSRGESVEDTARVVGGYLDLVIMRTFGHDRIERFAEYCPVPVINGLTDLHHPCQALSDFAYARELFSELRGLPVTYIGDGNNMAHSLMEAAALFGAKMTVSTPREYRPDTEILRMSDERARKNGGFVRWLEDPLLASEQAMLLYTDVWTSMGQEGEKSIRELEFAGYQINEGILQVADPKAVIFHCLPAYRGLEITASAIDGPQSRVFLQAQYRLYLQKAVMLFCLGKDS</sequence>
<dbReference type="HOGENOM" id="CLU_043846_3_2_0"/>
<comment type="similarity">
    <text evidence="1">Belongs to the aspartate/ornithine carbamoyltransferase superfamily. OTCase family.</text>
</comment>
<dbReference type="InterPro" id="IPR006132">
    <property type="entry name" value="Asp/Orn_carbamoyltranf_P-bd"/>
</dbReference>
<organism evidence="9 10">
    <name type="scientific">Leptospirillum ferrooxidans (strain C2-3)</name>
    <dbReference type="NCBI Taxonomy" id="1162668"/>
    <lineage>
        <taxon>Bacteria</taxon>
        <taxon>Pseudomonadati</taxon>
        <taxon>Nitrospirota</taxon>
        <taxon>Nitrospiria</taxon>
        <taxon>Nitrospirales</taxon>
        <taxon>Nitrospiraceae</taxon>
        <taxon>Leptospirillum</taxon>
    </lineage>
</organism>
<dbReference type="KEGG" id="lfc:LFE_2115"/>
<dbReference type="FunFam" id="3.40.50.1370:FF:000008">
    <property type="entry name" value="Ornithine carbamoyltransferase"/>
    <property type="match status" value="1"/>
</dbReference>
<keyword evidence="10" id="KW-1185">Reference proteome</keyword>
<dbReference type="Pfam" id="PF02729">
    <property type="entry name" value="OTCace_N"/>
    <property type="match status" value="1"/>
</dbReference>
<dbReference type="InterPro" id="IPR006131">
    <property type="entry name" value="Asp_carbamoyltransf_Asp/Orn-bd"/>
</dbReference>
<dbReference type="PRINTS" id="PR00100">
    <property type="entry name" value="AOTCASE"/>
</dbReference>
<gene>
    <name evidence="9" type="ordered locus">LFE_2115</name>
</gene>
<dbReference type="STRING" id="1162668.LFE_2115"/>
<evidence type="ECO:0000256" key="3">
    <source>
        <dbReference type="ARBA" id="ARBA00022679"/>
    </source>
</evidence>
<feature type="domain" description="Aspartate/ornithine carbamoyltransferase Asp/Orn-binding" evidence="7">
    <location>
        <begin position="150"/>
        <end position="303"/>
    </location>
</feature>
<evidence type="ECO:0000313" key="10">
    <source>
        <dbReference type="Proteomes" id="UP000007382"/>
    </source>
</evidence>
<proteinExistence type="inferred from homology"/>
<evidence type="ECO:0000256" key="5">
    <source>
        <dbReference type="NCBIfam" id="TIGR00658"/>
    </source>
</evidence>
<feature type="domain" description="Aspartate/ornithine carbamoyltransferase carbamoyl-P binding" evidence="8">
    <location>
        <begin position="6"/>
        <end position="143"/>
    </location>
</feature>
<dbReference type="Pfam" id="PF00185">
    <property type="entry name" value="OTCace"/>
    <property type="match status" value="1"/>
</dbReference>
<dbReference type="PROSITE" id="PS00097">
    <property type="entry name" value="CARBAMOYLTRANSFERASE"/>
    <property type="match status" value="1"/>
</dbReference>
<protein>
    <recommendedName>
        <fullName evidence="2 5">Ornithine carbamoyltransferase</fullName>
        <ecNumber evidence="2 5">2.1.3.3</ecNumber>
    </recommendedName>
</protein>
<dbReference type="PATRIC" id="fig|1162668.3.peg.2505"/>
<dbReference type="eggNOG" id="COG0078">
    <property type="taxonomic scope" value="Bacteria"/>
</dbReference>
<dbReference type="PANTHER" id="PTHR45753:SF3">
    <property type="entry name" value="ORNITHINE TRANSCARBAMYLASE, MITOCHONDRIAL"/>
    <property type="match status" value="1"/>
</dbReference>
<dbReference type="GO" id="GO:0042450">
    <property type="term" value="P:L-arginine biosynthetic process via ornithine"/>
    <property type="evidence" value="ECO:0007669"/>
    <property type="project" value="UniProtKB-UniRule"/>
</dbReference>
<accession>I0IR89</accession>
<dbReference type="AlphaFoldDB" id="I0IR89"/>
<dbReference type="GO" id="GO:0019240">
    <property type="term" value="P:citrulline biosynthetic process"/>
    <property type="evidence" value="ECO:0007669"/>
    <property type="project" value="TreeGrafter"/>
</dbReference>
<dbReference type="PANTHER" id="PTHR45753">
    <property type="entry name" value="ORNITHINE CARBAMOYLTRANSFERASE, MITOCHONDRIAL"/>
    <property type="match status" value="1"/>
</dbReference>
<evidence type="ECO:0000256" key="1">
    <source>
        <dbReference type="ARBA" id="ARBA00007805"/>
    </source>
</evidence>
<dbReference type="InterPro" id="IPR036901">
    <property type="entry name" value="Asp/Orn_carbamoylTrfase_sf"/>
</dbReference>
<name>I0IR89_LEPFC</name>